<dbReference type="InParanoid" id="I2GVZ9"/>
<organism evidence="2 3">
    <name type="scientific">Henningerozyma blattae (strain ATCC 34711 / CBS 6284 / DSM 70876 / NBRC 10599 / NRRL Y-10934 / UCD 77-7)</name>
    <name type="common">Yeast</name>
    <name type="synonym">Tetrapisispora blattae</name>
    <dbReference type="NCBI Taxonomy" id="1071380"/>
    <lineage>
        <taxon>Eukaryota</taxon>
        <taxon>Fungi</taxon>
        <taxon>Dikarya</taxon>
        <taxon>Ascomycota</taxon>
        <taxon>Saccharomycotina</taxon>
        <taxon>Saccharomycetes</taxon>
        <taxon>Saccharomycetales</taxon>
        <taxon>Saccharomycetaceae</taxon>
        <taxon>Henningerozyma</taxon>
    </lineage>
</organism>
<dbReference type="InterPro" id="IPR014025">
    <property type="entry name" value="Glutaredoxin_subgr"/>
</dbReference>
<dbReference type="GeneID" id="14493765"/>
<accession>I2GVZ9</accession>
<dbReference type="RefSeq" id="XP_004177820.1">
    <property type="nucleotide sequence ID" value="XM_004177772.1"/>
</dbReference>
<protein>
    <recommendedName>
        <fullName evidence="1">Glutaredoxin domain-containing protein</fullName>
    </recommendedName>
</protein>
<dbReference type="OMA" id="DSTHAQF"/>
<feature type="domain" description="Glutaredoxin" evidence="1">
    <location>
        <begin position="30"/>
        <end position="95"/>
    </location>
</feature>
<dbReference type="AlphaFoldDB" id="I2GVZ9"/>
<dbReference type="STRING" id="1071380.I2GVZ9"/>
<reference evidence="2 3" key="1">
    <citation type="journal article" date="2011" name="Proc. Natl. Acad. Sci. U.S.A.">
        <title>Evolutionary erosion of yeast sex chromosomes by mating-type switching accidents.</title>
        <authorList>
            <person name="Gordon J.L."/>
            <person name="Armisen D."/>
            <person name="Proux-Wera E."/>
            <person name="Oheigeartaigh S.S."/>
            <person name="Byrne K.P."/>
            <person name="Wolfe K.H."/>
        </authorList>
    </citation>
    <scope>NUCLEOTIDE SEQUENCE [LARGE SCALE GENOMIC DNA]</scope>
    <source>
        <strain evidence="3">ATCC 34711 / CBS 6284 / DSM 70876 / NBRC 10599 / NRRL Y-10934 / UCD 77-7</strain>
    </source>
</reference>
<dbReference type="PANTHER" id="PTHR45694:SF18">
    <property type="entry name" value="GLUTAREDOXIN-1-RELATED"/>
    <property type="match status" value="1"/>
</dbReference>
<dbReference type="Pfam" id="PF00462">
    <property type="entry name" value="Glutaredoxin"/>
    <property type="match status" value="1"/>
</dbReference>
<dbReference type="FunCoup" id="I2GVZ9">
    <property type="interactions" value="741"/>
</dbReference>
<dbReference type="KEGG" id="tbl:TBLA_0A05080"/>
<dbReference type="PANTHER" id="PTHR45694">
    <property type="entry name" value="GLUTAREDOXIN 2"/>
    <property type="match status" value="1"/>
</dbReference>
<dbReference type="GO" id="GO:0034599">
    <property type="term" value="P:cellular response to oxidative stress"/>
    <property type="evidence" value="ECO:0007669"/>
    <property type="project" value="TreeGrafter"/>
</dbReference>
<evidence type="ECO:0000313" key="3">
    <source>
        <dbReference type="Proteomes" id="UP000002866"/>
    </source>
</evidence>
<keyword evidence="3" id="KW-1185">Reference proteome</keyword>
<dbReference type="PRINTS" id="PR00160">
    <property type="entry name" value="GLUTAREDOXIN"/>
</dbReference>
<dbReference type="InterPro" id="IPR036249">
    <property type="entry name" value="Thioredoxin-like_sf"/>
</dbReference>
<dbReference type="GO" id="GO:0015038">
    <property type="term" value="F:glutathione disulfide oxidoreductase activity"/>
    <property type="evidence" value="ECO:0007669"/>
    <property type="project" value="TreeGrafter"/>
</dbReference>
<dbReference type="GO" id="GO:0005634">
    <property type="term" value="C:nucleus"/>
    <property type="evidence" value="ECO:0007669"/>
    <property type="project" value="TreeGrafter"/>
</dbReference>
<dbReference type="SUPFAM" id="SSF52833">
    <property type="entry name" value="Thioredoxin-like"/>
    <property type="match status" value="1"/>
</dbReference>
<sequence>MAQHPEVPYVKPSHAVLDQVKAWINAKPIFVARKSDCPYSKKTLETLFDDLHVPKDKVLLITVDEIENGAEVKQAIIDYTGQKTVPNTYINGRHIGGNDDLQKLKQTGELQELLRGIV</sequence>
<dbReference type="Proteomes" id="UP000002866">
    <property type="component" value="Chromosome 1"/>
</dbReference>
<dbReference type="eggNOG" id="KOG1752">
    <property type="taxonomic scope" value="Eukaryota"/>
</dbReference>
<dbReference type="GO" id="GO:0005737">
    <property type="term" value="C:cytoplasm"/>
    <property type="evidence" value="ECO:0007669"/>
    <property type="project" value="TreeGrafter"/>
</dbReference>
<dbReference type="Gene3D" id="3.40.30.10">
    <property type="entry name" value="Glutaredoxin"/>
    <property type="match status" value="1"/>
</dbReference>
<dbReference type="OrthoDB" id="418495at2759"/>
<dbReference type="InterPro" id="IPR002109">
    <property type="entry name" value="Glutaredoxin"/>
</dbReference>
<proteinExistence type="predicted"/>
<dbReference type="EMBL" id="HE806316">
    <property type="protein sequence ID" value="CCH58301.1"/>
    <property type="molecule type" value="Genomic_DNA"/>
</dbReference>
<gene>
    <name evidence="2" type="primary">TBLA0A05080</name>
    <name evidence="2" type="ORF">TBLA_0A05080</name>
</gene>
<dbReference type="CDD" id="cd03419">
    <property type="entry name" value="GRX_GRXh_1_2_like"/>
    <property type="match status" value="1"/>
</dbReference>
<name>I2GVZ9_HENB6</name>
<dbReference type="PROSITE" id="PS51354">
    <property type="entry name" value="GLUTAREDOXIN_2"/>
    <property type="match status" value="1"/>
</dbReference>
<evidence type="ECO:0000313" key="2">
    <source>
        <dbReference type="EMBL" id="CCH58301.1"/>
    </source>
</evidence>
<dbReference type="HOGENOM" id="CLU_026126_7_2_1"/>
<evidence type="ECO:0000259" key="1">
    <source>
        <dbReference type="Pfam" id="PF00462"/>
    </source>
</evidence>